<evidence type="ECO:0000313" key="1">
    <source>
        <dbReference type="EMBL" id="MBC4017244.1"/>
    </source>
</evidence>
<organism evidence="1 2">
    <name type="scientific">Siccirubricoccus deserti</name>
    <dbReference type="NCBI Taxonomy" id="2013562"/>
    <lineage>
        <taxon>Bacteria</taxon>
        <taxon>Pseudomonadati</taxon>
        <taxon>Pseudomonadota</taxon>
        <taxon>Alphaproteobacteria</taxon>
        <taxon>Acetobacterales</taxon>
        <taxon>Roseomonadaceae</taxon>
        <taxon>Siccirubricoccus</taxon>
    </lineage>
</organism>
<sequence length="72" mass="7933">MPNDPKRPDDAHEAARDLGEQALDDLAHGRERAADRHIRQAKRLDPGALKEIVEDLEEDAGSNPDAVKDRPG</sequence>
<protein>
    <submittedName>
        <fullName evidence="1">Uncharacterized protein</fullName>
    </submittedName>
</protein>
<comment type="caution">
    <text evidence="1">The sequence shown here is derived from an EMBL/GenBank/DDBJ whole genome shotgun (WGS) entry which is preliminary data.</text>
</comment>
<dbReference type="RefSeq" id="WP_186772003.1">
    <property type="nucleotide sequence ID" value="NZ_JACOMF010000025.1"/>
</dbReference>
<keyword evidence="2" id="KW-1185">Reference proteome</keyword>
<dbReference type="Proteomes" id="UP000600101">
    <property type="component" value="Unassembled WGS sequence"/>
</dbReference>
<name>A0A9X0UE19_9PROT</name>
<proteinExistence type="predicted"/>
<accession>A0A9X0UE19</accession>
<dbReference type="AlphaFoldDB" id="A0A9X0UE19"/>
<evidence type="ECO:0000313" key="2">
    <source>
        <dbReference type="Proteomes" id="UP000600101"/>
    </source>
</evidence>
<gene>
    <name evidence="1" type="ORF">H7965_18200</name>
</gene>
<reference evidence="1" key="1">
    <citation type="submission" date="2020-08" db="EMBL/GenBank/DDBJ databases">
        <authorList>
            <person name="Hu Y."/>
            <person name="Nguyen S.V."/>
            <person name="Li F."/>
            <person name="Fanning S."/>
        </authorList>
    </citation>
    <scope>NUCLEOTIDE SEQUENCE</scope>
    <source>
        <strain evidence="1">SYSU D8009</strain>
    </source>
</reference>
<dbReference type="EMBL" id="JACOMF010000025">
    <property type="protein sequence ID" value="MBC4017244.1"/>
    <property type="molecule type" value="Genomic_DNA"/>
</dbReference>